<dbReference type="PROSITE" id="PS50076">
    <property type="entry name" value="DNAJ_2"/>
    <property type="match status" value="1"/>
</dbReference>
<feature type="compositionally biased region" description="Polar residues" evidence="1">
    <location>
        <begin position="425"/>
        <end position="454"/>
    </location>
</feature>
<name>A0A5K1DMI0_9MAGN</name>
<proteinExistence type="predicted"/>
<dbReference type="InterPro" id="IPR036869">
    <property type="entry name" value="J_dom_sf"/>
</dbReference>
<reference evidence="3" key="1">
    <citation type="submission" date="2019-09" db="EMBL/GenBank/DDBJ databases">
        <authorList>
            <person name="Zhang L."/>
        </authorList>
    </citation>
    <scope>NUCLEOTIDE SEQUENCE</scope>
</reference>
<dbReference type="SUPFAM" id="SSF46565">
    <property type="entry name" value="Chaperone J-domain"/>
    <property type="match status" value="1"/>
</dbReference>
<dbReference type="InterPro" id="IPR001623">
    <property type="entry name" value="DnaJ_domain"/>
</dbReference>
<evidence type="ECO:0000259" key="2">
    <source>
        <dbReference type="PROSITE" id="PS50076"/>
    </source>
</evidence>
<dbReference type="AlphaFoldDB" id="A0A5K1DMI0"/>
<gene>
    <name evidence="3" type="ORF">NYM_LOCUS19991</name>
</gene>
<dbReference type="Pfam" id="PF11926">
    <property type="entry name" value="DUF3444"/>
    <property type="match status" value="2"/>
</dbReference>
<sequence>MECNRDEALRAIGIAEKKMEVKDYLGAQKITLKAKQLCPDLENIAQILAVCNVHCLGENKVQGSELDWYRILQVEPTADEATIKKQYRKLALLLHPDKNKLSGAEYAFKLIGEAVGILSDQAKRGLYDMKRRHAMIGTMLSDIQNPPSPDFSSSARKSPGFASGSTDHMVISPPQAGLSCQQQQNERRTANEWQPQAQSTGATFWSMCPFCSIKYQYSNIVMNKRIRCGNCMNVYIAVGINVRETRLGTETIAAQSLYPQSQDNIRNGYGPSANNAPPQAFAADVSCTDSQVNATCVSRPSENSGDQVNATCALRTSENSGEVEGSKCGDTSEAEKVDELKKKATMEQQHLSNNSRKRRRILESESSDSKSADSKESIESDMEEQFPDEQNAWASSDHPRRFLRIRRHVNYNEDRTDEGDDSVSVPCSSRSNINKTSGSDLMNEMDSTQHTGNTYGAPELSPPLNPQSSKQKLDHSRQENKLETGRVGIDDAGQDSINRVQHTQHESPDDSDEDCNTPLQPEYLELPDSEFHDFDSDKTGACFSVDQVWAVYDNLHGLPRYYAVIRKVLSTDFKLLITWLEAFPGCTEEESWLDAELPVACGGYTLGETEATEDRLMFSHLVKFERGHGKIKYKIYPKKGEIWALYKDWDINWFSSPEGHFHFDYDIVELLMDYSKDTGGDAVPLVKVKGFQSLYIRMTKEGRQATFHVRGRQSYRFSHQVPAYSMKGNEKEGVPAGSFELDIAAFLCNFKDSVSMGTSREVEVQLTDSQRQGASSSKPIISSVYKEPVSGLQKSKASGFQEILKDELDENMKEDEDVKCNESGLQRMSNIMDKKPEQVYGNKLCEDETMRMSENYVFGSPECSSRVSIRDSVSVSASKHLSVSGVNDNGISVCRQNDIIMSGPSDHLKKLPAPEFYDFMNDRTINKFRKNQIWAVFDNIDDMPRFYAWIKRIDHSANKVHIIWLVICHEDMLSEEVMWLARKLPVSCGVFKAEDCDCVSPELFSHHVRNEPSRTEGKFGIYPRQGEVWVIYNRWSSAWTKSDHMSHKCSIVEVISTYSAEEGVRVRHLTRIKGHHYIFKKSKKPESNIPRACLLQFSHQVPAFKLQDEAGGRLKGCWELDPASLPKGLFTCFLNAT</sequence>
<dbReference type="PANTHER" id="PTHR45089">
    <property type="entry name" value="DNAJ HEAT SHOCK AMINO-TERMINAL DOMAIN PROTEIN-RELATED"/>
    <property type="match status" value="1"/>
</dbReference>
<dbReference type="Gene3D" id="1.10.287.110">
    <property type="entry name" value="DnaJ domain"/>
    <property type="match status" value="1"/>
</dbReference>
<dbReference type="CDD" id="cd06257">
    <property type="entry name" value="DnaJ"/>
    <property type="match status" value="1"/>
</dbReference>
<dbReference type="Pfam" id="PF00226">
    <property type="entry name" value="DnaJ"/>
    <property type="match status" value="1"/>
</dbReference>
<feature type="compositionally biased region" description="Polar residues" evidence="1">
    <location>
        <begin position="143"/>
        <end position="156"/>
    </location>
</feature>
<feature type="compositionally biased region" description="Basic and acidic residues" evidence="1">
    <location>
        <begin position="471"/>
        <end position="484"/>
    </location>
</feature>
<dbReference type="SMART" id="SM00271">
    <property type="entry name" value="DnaJ"/>
    <property type="match status" value="1"/>
</dbReference>
<dbReference type="Gramene" id="NC5G0183160.1">
    <property type="protein sequence ID" value="NC5G0183160.1:cds"/>
    <property type="gene ID" value="NC5G0183160"/>
</dbReference>
<evidence type="ECO:0000256" key="1">
    <source>
        <dbReference type="SAM" id="MobiDB-lite"/>
    </source>
</evidence>
<dbReference type="OMA" id="CFEERQV"/>
<feature type="domain" description="J" evidence="2">
    <location>
        <begin position="67"/>
        <end position="131"/>
    </location>
</feature>
<dbReference type="PRINTS" id="PR00625">
    <property type="entry name" value="JDOMAIN"/>
</dbReference>
<dbReference type="EMBL" id="LR721783">
    <property type="protein sequence ID" value="VVW40125.1"/>
    <property type="molecule type" value="Genomic_DNA"/>
</dbReference>
<feature type="region of interest" description="Disordered" evidence="1">
    <location>
        <begin position="344"/>
        <end position="397"/>
    </location>
</feature>
<evidence type="ECO:0000313" key="3">
    <source>
        <dbReference type="EMBL" id="VVW40125.1"/>
    </source>
</evidence>
<organism evidence="3">
    <name type="scientific">Nymphaea colorata</name>
    <name type="common">pocket water lily</name>
    <dbReference type="NCBI Taxonomy" id="210225"/>
    <lineage>
        <taxon>Eukaryota</taxon>
        <taxon>Viridiplantae</taxon>
        <taxon>Streptophyta</taxon>
        <taxon>Embryophyta</taxon>
        <taxon>Tracheophyta</taxon>
        <taxon>Spermatophyta</taxon>
        <taxon>Magnoliopsida</taxon>
        <taxon>Nymphaeales</taxon>
        <taxon>Nymphaeaceae</taxon>
        <taxon>Nymphaea</taxon>
    </lineage>
</organism>
<dbReference type="InterPro" id="IPR024593">
    <property type="entry name" value="DUF3444"/>
</dbReference>
<feature type="region of interest" description="Disordered" evidence="1">
    <location>
        <begin position="143"/>
        <end position="168"/>
    </location>
</feature>
<protein>
    <recommendedName>
        <fullName evidence="2">J domain-containing protein</fullName>
    </recommendedName>
</protein>
<dbReference type="PANTHER" id="PTHR45089:SF24">
    <property type="entry name" value="DNAJ HEAT SHOCK N-TERMINAL DOMAIN-CONTAINING PROTEIN"/>
    <property type="match status" value="1"/>
</dbReference>
<feature type="region of interest" description="Disordered" evidence="1">
    <location>
        <begin position="414"/>
        <end position="521"/>
    </location>
</feature>
<accession>A0A5K1DMI0</accession>
<feature type="compositionally biased region" description="Basic and acidic residues" evidence="1">
    <location>
        <begin position="361"/>
        <end position="378"/>
    </location>
</feature>